<accession>A0A3B3CMQ6</accession>
<sequence>MQIKQKRNRVSGFKAPPKFRGNVGVETGGDMPQLSAAAALQIALLLSAVPAQYYLGRWSGSTAARRYHATARLLRIWKEWRSSYLNGTAWVDWTNEQISKLRSLVGLEQEDPESPASPPLESMLIDNDQGFFGASKAVRSPRPPYVFLRVGEVVMERRGHMVGVVVSWDPELRAPPEWTDRMLSDPEGMTVEKTPHYKVLFGGPGPSSLMVAYLPQTQLERVTGMRPDIPTLENYFTHYDGTRFVMQPWLRALFPEDESED</sequence>
<dbReference type="EMBL" id="WKFB01000196">
    <property type="protein sequence ID" value="KAF6732222.1"/>
    <property type="molecule type" value="Genomic_DNA"/>
</dbReference>
<dbReference type="Proteomes" id="UP000646548">
    <property type="component" value="Unassembled WGS sequence"/>
</dbReference>
<dbReference type="SMART" id="SM00992">
    <property type="entry name" value="YccV-like"/>
    <property type="match status" value="1"/>
</dbReference>
<dbReference type="PANTHER" id="PTHR48439:SF1">
    <property type="entry name" value="HEMIMETHYLATED DNA-BINDING DOMAIN-CONTAINING PROTEIN"/>
    <property type="match status" value="1"/>
</dbReference>
<reference evidence="3" key="1">
    <citation type="submission" date="2025-05" db="UniProtKB">
        <authorList>
            <consortium name="Ensembl"/>
        </authorList>
    </citation>
    <scope>IDENTIFICATION</scope>
</reference>
<dbReference type="STRING" id="30732.ENSOMEP00000018855"/>
<dbReference type="GeneTree" id="ENSGT00530000065281"/>
<dbReference type="InterPro" id="IPR011722">
    <property type="entry name" value="Hemimethylated_DNA-bd_dom"/>
</dbReference>
<dbReference type="PaxDb" id="30732-ENSOMEP00000018855"/>
<dbReference type="PANTHER" id="PTHR48439">
    <property type="entry name" value="HEMIMETHYLATED DNA-BINDING DOMAIN-CONTAINING PROTEIN"/>
    <property type="match status" value="1"/>
</dbReference>
<dbReference type="OrthoDB" id="28868at2759"/>
<protein>
    <submittedName>
        <fullName evidence="3">Si:dkey-261l7.2</fullName>
    </submittedName>
</protein>
<dbReference type="Pfam" id="PF08755">
    <property type="entry name" value="YccV-like"/>
    <property type="match status" value="1"/>
</dbReference>
<proteinExistence type="predicted"/>
<dbReference type="InterPro" id="IPR036623">
    <property type="entry name" value="Hemimethylated_DNA-bd_sf"/>
</dbReference>
<dbReference type="Ensembl" id="ENSOMET00000027930.1">
    <property type="protein sequence ID" value="ENSOMEP00000018855.1"/>
    <property type="gene ID" value="ENSOMEG00000020607.1"/>
</dbReference>
<evidence type="ECO:0000313" key="4">
    <source>
        <dbReference type="Proteomes" id="UP000261560"/>
    </source>
</evidence>
<dbReference type="SUPFAM" id="SSF141255">
    <property type="entry name" value="YccV-like"/>
    <property type="match status" value="1"/>
</dbReference>
<evidence type="ECO:0000259" key="1">
    <source>
        <dbReference type="SMART" id="SM00992"/>
    </source>
</evidence>
<evidence type="ECO:0000313" key="3">
    <source>
        <dbReference type="Ensembl" id="ENSOMEP00000018851.1"/>
    </source>
</evidence>
<keyword evidence="4" id="KW-1185">Reference proteome</keyword>
<dbReference type="AlphaFoldDB" id="A0A3B3CMQ6"/>
<dbReference type="OMA" id="ISRWCGS"/>
<gene>
    <name evidence="2" type="ORF">FQA47_004230</name>
</gene>
<dbReference type="Proteomes" id="UP000261560">
    <property type="component" value="Unplaced"/>
</dbReference>
<dbReference type="Gene3D" id="2.30.30.390">
    <property type="entry name" value="Hemimethylated DNA-binding domain"/>
    <property type="match status" value="1"/>
</dbReference>
<dbReference type="InterPro" id="IPR053189">
    <property type="entry name" value="Clp_protease_adapter_ClpF"/>
</dbReference>
<evidence type="ECO:0000313" key="2">
    <source>
        <dbReference type="EMBL" id="KAF6732222.1"/>
    </source>
</evidence>
<dbReference type="Ensembl" id="ENSOMET00000027924.1">
    <property type="protein sequence ID" value="ENSOMEP00000018851.1"/>
    <property type="gene ID" value="ENSOMEG00000020607.1"/>
</dbReference>
<organism evidence="3 4">
    <name type="scientific">Oryzias melastigma</name>
    <name type="common">Marine medaka</name>
    <dbReference type="NCBI Taxonomy" id="30732"/>
    <lineage>
        <taxon>Eukaryota</taxon>
        <taxon>Metazoa</taxon>
        <taxon>Chordata</taxon>
        <taxon>Craniata</taxon>
        <taxon>Vertebrata</taxon>
        <taxon>Euteleostomi</taxon>
        <taxon>Actinopterygii</taxon>
        <taxon>Neopterygii</taxon>
        <taxon>Teleostei</taxon>
        <taxon>Neoteleostei</taxon>
        <taxon>Acanthomorphata</taxon>
        <taxon>Ovalentaria</taxon>
        <taxon>Atherinomorphae</taxon>
        <taxon>Beloniformes</taxon>
        <taxon>Adrianichthyidae</taxon>
        <taxon>Oryziinae</taxon>
        <taxon>Oryzias</taxon>
    </lineage>
</organism>
<name>A0A3B3CMQ6_ORYME</name>
<reference evidence="2" key="2">
    <citation type="journal article" name="BMC Genomics">
        <title>Long-read sequencing and de novo genome assembly of marine medaka (Oryzias melastigma).</title>
        <authorList>
            <person name="Liang P."/>
            <person name="Saqib H.S.A."/>
            <person name="Ni X."/>
            <person name="Shen Y."/>
        </authorList>
    </citation>
    <scope>NUCLEOTIDE SEQUENCE</scope>
    <source>
        <strain evidence="2">Bigg-433</strain>
    </source>
</reference>
<dbReference type="GO" id="GO:0003677">
    <property type="term" value="F:DNA binding"/>
    <property type="evidence" value="ECO:0007669"/>
    <property type="project" value="InterPro"/>
</dbReference>
<feature type="domain" description="Hemimethylated DNA-binding" evidence="1">
    <location>
        <begin position="145"/>
        <end position="247"/>
    </location>
</feature>